<gene>
    <name evidence="6" type="ORF">APLA_LOCUS2855</name>
</gene>
<evidence type="ECO:0000259" key="4">
    <source>
        <dbReference type="PROSITE" id="PS51011"/>
    </source>
</evidence>
<feature type="region of interest" description="Disordered" evidence="3">
    <location>
        <begin position="282"/>
        <end position="301"/>
    </location>
</feature>
<dbReference type="SMART" id="SM01014">
    <property type="entry name" value="ARID"/>
    <property type="match status" value="1"/>
</dbReference>
<dbReference type="GO" id="GO:0000785">
    <property type="term" value="C:chromatin"/>
    <property type="evidence" value="ECO:0007669"/>
    <property type="project" value="TreeGrafter"/>
</dbReference>
<reference evidence="6 7" key="1">
    <citation type="submission" date="2020-04" db="EMBL/GenBank/DDBJ databases">
        <authorList>
            <person name="Wallbank WR R."/>
            <person name="Pardo Diaz C."/>
            <person name="Kozak K."/>
            <person name="Martin S."/>
            <person name="Jiggins C."/>
            <person name="Moest M."/>
            <person name="Warren A I."/>
            <person name="Byers J.R.P. K."/>
            <person name="Montejo-Kovacevich G."/>
            <person name="Yen C E."/>
        </authorList>
    </citation>
    <scope>NUCLEOTIDE SEQUENCE [LARGE SCALE GENOMIC DNA]</scope>
</reference>
<dbReference type="PANTHER" id="PTHR10694:SF113">
    <property type="entry name" value="PROTEIN JUMONJI"/>
    <property type="match status" value="1"/>
</dbReference>
<evidence type="ECO:0000256" key="2">
    <source>
        <dbReference type="ARBA" id="ARBA00023242"/>
    </source>
</evidence>
<feature type="compositionally biased region" description="Basic and acidic residues" evidence="3">
    <location>
        <begin position="1017"/>
        <end position="1026"/>
    </location>
</feature>
<dbReference type="PROSITE" id="PS51184">
    <property type="entry name" value="JMJC"/>
    <property type="match status" value="1"/>
</dbReference>
<dbReference type="SMART" id="SM00558">
    <property type="entry name" value="JmjC"/>
    <property type="match status" value="1"/>
</dbReference>
<dbReference type="Gene3D" id="2.60.120.650">
    <property type="entry name" value="Cupin"/>
    <property type="match status" value="1"/>
</dbReference>
<dbReference type="GO" id="GO:0010468">
    <property type="term" value="P:regulation of gene expression"/>
    <property type="evidence" value="ECO:0007669"/>
    <property type="project" value="TreeGrafter"/>
</dbReference>
<dbReference type="InterPro" id="IPR001606">
    <property type="entry name" value="ARID_dom"/>
</dbReference>
<dbReference type="Pfam" id="PF01388">
    <property type="entry name" value="ARID"/>
    <property type="match status" value="1"/>
</dbReference>
<feature type="domain" description="ARID" evidence="4">
    <location>
        <begin position="567"/>
        <end position="658"/>
    </location>
</feature>
<evidence type="ECO:0000259" key="5">
    <source>
        <dbReference type="PROSITE" id="PS51184"/>
    </source>
</evidence>
<dbReference type="OrthoDB" id="8951118at2759"/>
<feature type="region of interest" description="Disordered" evidence="3">
    <location>
        <begin position="1"/>
        <end position="57"/>
    </location>
</feature>
<organism evidence="6 7">
    <name type="scientific">Arctia plantaginis</name>
    <name type="common">Wood tiger moth</name>
    <name type="synonym">Phalaena plantaginis</name>
    <dbReference type="NCBI Taxonomy" id="874455"/>
    <lineage>
        <taxon>Eukaryota</taxon>
        <taxon>Metazoa</taxon>
        <taxon>Ecdysozoa</taxon>
        <taxon>Arthropoda</taxon>
        <taxon>Hexapoda</taxon>
        <taxon>Insecta</taxon>
        <taxon>Pterygota</taxon>
        <taxon>Neoptera</taxon>
        <taxon>Endopterygota</taxon>
        <taxon>Lepidoptera</taxon>
        <taxon>Glossata</taxon>
        <taxon>Ditrysia</taxon>
        <taxon>Noctuoidea</taxon>
        <taxon>Erebidae</taxon>
        <taxon>Arctiinae</taxon>
        <taxon>Arctia</taxon>
    </lineage>
</organism>
<dbReference type="AlphaFoldDB" id="A0A8S0Z447"/>
<evidence type="ECO:0000313" key="6">
    <source>
        <dbReference type="EMBL" id="CAB3226419.1"/>
    </source>
</evidence>
<dbReference type="GO" id="GO:0005634">
    <property type="term" value="C:nucleus"/>
    <property type="evidence" value="ECO:0007669"/>
    <property type="project" value="UniProtKB-SubCell"/>
</dbReference>
<evidence type="ECO:0000313" key="7">
    <source>
        <dbReference type="Proteomes" id="UP000494106"/>
    </source>
</evidence>
<feature type="domain" description="JmjC" evidence="5">
    <location>
        <begin position="793"/>
        <end position="958"/>
    </location>
</feature>
<dbReference type="GO" id="GO:0003677">
    <property type="term" value="F:DNA binding"/>
    <property type="evidence" value="ECO:0007669"/>
    <property type="project" value="InterPro"/>
</dbReference>
<proteinExistence type="predicted"/>
<dbReference type="GO" id="GO:0006338">
    <property type="term" value="P:chromatin remodeling"/>
    <property type="evidence" value="ECO:0007669"/>
    <property type="project" value="TreeGrafter"/>
</dbReference>
<dbReference type="Proteomes" id="UP000494106">
    <property type="component" value="Unassembled WGS sequence"/>
</dbReference>
<dbReference type="SUPFAM" id="SSF46774">
    <property type="entry name" value="ARID-like"/>
    <property type="match status" value="1"/>
</dbReference>
<comment type="subcellular location">
    <subcellularLocation>
        <location evidence="1">Nucleus</location>
    </subcellularLocation>
</comment>
<dbReference type="EMBL" id="CADEBC010000208">
    <property type="protein sequence ID" value="CAB3226419.1"/>
    <property type="molecule type" value="Genomic_DNA"/>
</dbReference>
<evidence type="ECO:0008006" key="8">
    <source>
        <dbReference type="Google" id="ProtNLM"/>
    </source>
</evidence>
<feature type="compositionally biased region" description="Basic and acidic residues" evidence="3">
    <location>
        <begin position="449"/>
        <end position="459"/>
    </location>
</feature>
<dbReference type="SUPFAM" id="SSF51197">
    <property type="entry name" value="Clavaminate synthase-like"/>
    <property type="match status" value="1"/>
</dbReference>
<accession>A0A8S0Z447</accession>
<dbReference type="InterPro" id="IPR036431">
    <property type="entry name" value="ARID_dom_sf"/>
</dbReference>
<evidence type="ECO:0000256" key="1">
    <source>
        <dbReference type="ARBA" id="ARBA00004123"/>
    </source>
</evidence>
<dbReference type="PANTHER" id="PTHR10694">
    <property type="entry name" value="LYSINE-SPECIFIC DEMETHYLASE"/>
    <property type="match status" value="1"/>
</dbReference>
<dbReference type="Pfam" id="PF02373">
    <property type="entry name" value="JmjC"/>
    <property type="match status" value="1"/>
</dbReference>
<feature type="region of interest" description="Disordered" evidence="3">
    <location>
        <begin position="449"/>
        <end position="468"/>
    </location>
</feature>
<keyword evidence="7" id="KW-1185">Reference proteome</keyword>
<dbReference type="PROSITE" id="PS51011">
    <property type="entry name" value="ARID"/>
    <property type="match status" value="1"/>
</dbReference>
<dbReference type="SMART" id="SM00501">
    <property type="entry name" value="BRIGHT"/>
    <property type="match status" value="1"/>
</dbReference>
<comment type="caution">
    <text evidence="6">The sequence shown here is derived from an EMBL/GenBank/DDBJ whole genome shotgun (WGS) entry which is preliminary data.</text>
</comment>
<sequence length="1123" mass="127396">MMETPGRRKRKRATTTVTAQRKFAQGALVPTAAAAGPSNAITSSAERRDASATSDDSNIFHSNMSAKSLLDVVSLQSMHSRMDPLVLVEKLKGKNSAAVVNSAQRPVDAINRERGSKVSVNTRSKSRVVKPKVVQLQKHTMCLRERQLINKPVKLSSAGSFRTESLDTESIHSLFVPGKARRVKKNTQKKTPRRNKRQSNFSLEDNRPLMYFVNNSTPSTNTAARVTNTVMGPPTYIPPRNITTPSISINMSQQDEPMSTLSDMEHESCSYQSEIDVMPSPSPHALAPLPTPAPERSKPTSYYSTQGIRRWIDSLSNEEIAPIPSTSTSTQQTDLRYEEATAMVYAGDSWQPVEEVAAARRATPPTMQQVDTFDELTNLDLRYEDSPMETETPMICTADSWHTVEEIVKASRSAFNARCTMCRQCERIEKLIKLTALLMRQKKIDWLAEDSNQKEEEPRAGPSSRPCDSDDLLDGDFICELLPPNRHLVVKITVTTINASKKYTAGLIPRPETAVTKRFSLNQHEHILDEVIETLSLRLGDPPSHLVSGSRDRPPQFEIPDFIKNPEKEIDDSMDNKTILEAPTFFPTLKELELDGLEVNLPKFYNVVQRLGGLEHVIDKKKWGKVADEMKLNRNPMIERKLDSIYFKYLLPFDTLSDEERAELLLRVEKAWNRKYQKLLDRASNPLLRQQCILDPTKAPAPSSSSQNDVNDDAIRDIEDCIKPGIKMTLAKFRKIASTAYENLFRNNAVLPKDIEDEYWRQVTLANDHICVHSAHVDTREQGLGFVPRSDGDYRQEPLNLKGVSAHPSNVLKSLGPVLGVTIPTLHLGMVFSTSCWHRDPHSIPWIEYSHHGAMKIWYGVAEQDESEFQNRLKTLNPAACQQKRLWLSSDITMVPPPLLRERAVKVYRLEQLPGEYVMVMPRAYSCYISTGYNVSESAYFATERWLDNLKPVFDEVRESCEPTMFALEQILKCIAEDPNSKISVLKRMKPTLDRVFGDEIENRRAVERKGVKSFLKDKPRHDNRGRGRRPMNNQSSQPPAWNVRDEDECEICRCTLYLSKGVHLPTRDSCLCLDHFLQVLATTTYEKTPVSELEAHYFYSTEELLNTMKIVRSRLELGDNPR</sequence>
<keyword evidence="2" id="KW-0539">Nucleus</keyword>
<feature type="compositionally biased region" description="Basic residues" evidence="3">
    <location>
        <begin position="181"/>
        <end position="197"/>
    </location>
</feature>
<feature type="region of interest" description="Disordered" evidence="3">
    <location>
        <begin position="1017"/>
        <end position="1042"/>
    </location>
</feature>
<dbReference type="InterPro" id="IPR003347">
    <property type="entry name" value="JmjC_dom"/>
</dbReference>
<name>A0A8S0Z447_ARCPL</name>
<protein>
    <recommendedName>
        <fullName evidence="8">Protein Jumonji</fullName>
    </recommendedName>
</protein>
<feature type="region of interest" description="Disordered" evidence="3">
    <location>
        <begin position="181"/>
        <end position="204"/>
    </location>
</feature>
<dbReference type="Gene3D" id="1.10.150.60">
    <property type="entry name" value="ARID DNA-binding domain"/>
    <property type="match status" value="1"/>
</dbReference>
<evidence type="ECO:0000256" key="3">
    <source>
        <dbReference type="SAM" id="MobiDB-lite"/>
    </source>
</evidence>